<proteinExistence type="predicted"/>
<gene>
    <name evidence="1" type="ORF">NDN08_000175</name>
</gene>
<dbReference type="Proteomes" id="UP001157974">
    <property type="component" value="Unassembled WGS sequence"/>
</dbReference>
<accession>A0AAV8UEK4</accession>
<name>A0AAV8UEK4_9RHOD</name>
<reference evidence="1 2" key="1">
    <citation type="journal article" date="2023" name="Nat. Commun.">
        <title>Origin of minicircular mitochondrial genomes in red algae.</title>
        <authorList>
            <person name="Lee Y."/>
            <person name="Cho C.H."/>
            <person name="Lee Y.M."/>
            <person name="Park S.I."/>
            <person name="Yang J.H."/>
            <person name="West J.A."/>
            <person name="Bhattacharya D."/>
            <person name="Yoon H.S."/>
        </authorList>
    </citation>
    <scope>NUCLEOTIDE SEQUENCE [LARGE SCALE GENOMIC DNA]</scope>
    <source>
        <strain evidence="1 2">CCMP1338</strain>
        <tissue evidence="1">Whole cell</tissue>
    </source>
</reference>
<sequence>MARLCPKSFYHQPSPRVLIGDESLASRLDESFLETLPSSCPELDGSIEKGHNSESNLVPLDNVYSESNPRQLLPRAEETVRWLQIGEKAKSTSGLFHELLKESSRGTSGQRAVRDQQDETRRYVMRLRTEAFLLQNSHEGKRYLSILKLVSPPAQERVDLKTQLADKQLMVETDEHSETKGP</sequence>
<comment type="caution">
    <text evidence="1">The sequence shown here is derived from an EMBL/GenBank/DDBJ whole genome shotgun (WGS) entry which is preliminary data.</text>
</comment>
<keyword evidence="2" id="KW-1185">Reference proteome</keyword>
<dbReference type="AlphaFoldDB" id="A0AAV8UEK4"/>
<evidence type="ECO:0000313" key="1">
    <source>
        <dbReference type="EMBL" id="KAJ8900876.1"/>
    </source>
</evidence>
<organism evidence="1 2">
    <name type="scientific">Rhodosorus marinus</name>
    <dbReference type="NCBI Taxonomy" id="101924"/>
    <lineage>
        <taxon>Eukaryota</taxon>
        <taxon>Rhodophyta</taxon>
        <taxon>Stylonematophyceae</taxon>
        <taxon>Stylonematales</taxon>
        <taxon>Stylonemataceae</taxon>
        <taxon>Rhodosorus</taxon>
    </lineage>
</organism>
<protein>
    <submittedName>
        <fullName evidence="1">Uncharacterized protein</fullName>
    </submittedName>
</protein>
<dbReference type="EMBL" id="JAMWBK010000013">
    <property type="protein sequence ID" value="KAJ8900876.1"/>
    <property type="molecule type" value="Genomic_DNA"/>
</dbReference>
<evidence type="ECO:0000313" key="2">
    <source>
        <dbReference type="Proteomes" id="UP001157974"/>
    </source>
</evidence>